<proteinExistence type="predicted"/>
<reference evidence="1 2" key="1">
    <citation type="submission" date="2015-04" db="EMBL/GenBank/DDBJ databases">
        <title>Whole genome shotgun sequence of Sphingomonas changbaiensis NBRC 104936.</title>
        <authorList>
            <person name="Katano-Makiyama Y."/>
            <person name="Hosoyama A."/>
            <person name="Hashimoto M."/>
            <person name="Noguchi M."/>
            <person name="Tsuchikane K."/>
            <person name="Ohji S."/>
            <person name="Yamazoe A."/>
            <person name="Ichikawa N."/>
            <person name="Kimura A."/>
            <person name="Fujita N."/>
        </authorList>
    </citation>
    <scope>NUCLEOTIDE SEQUENCE [LARGE SCALE GENOMIC DNA]</scope>
    <source>
        <strain evidence="1 2">NBRC 104936</strain>
    </source>
</reference>
<evidence type="ECO:0000313" key="1">
    <source>
        <dbReference type="EMBL" id="GAO39526.1"/>
    </source>
</evidence>
<dbReference type="Proteomes" id="UP000033202">
    <property type="component" value="Unassembled WGS sequence"/>
</dbReference>
<gene>
    <name evidence="1" type="ORF">SCH01S_33_00130</name>
</gene>
<sequence length="67" mass="7189">MADWVKCTPLGQTEWSIYINVERIVAVAGGENGSTVIYGSQNGTERGEIAVTEPPESILGGSRIRHS</sequence>
<organism evidence="1 2">
    <name type="scientific">Sphingomonas changbaiensis NBRC 104936</name>
    <dbReference type="NCBI Taxonomy" id="1219043"/>
    <lineage>
        <taxon>Bacteria</taxon>
        <taxon>Pseudomonadati</taxon>
        <taxon>Pseudomonadota</taxon>
        <taxon>Alphaproteobacteria</taxon>
        <taxon>Sphingomonadales</taxon>
        <taxon>Sphingomonadaceae</taxon>
        <taxon>Sphingomonas</taxon>
    </lineage>
</organism>
<protein>
    <submittedName>
        <fullName evidence="1">Uncharacterized protein</fullName>
    </submittedName>
</protein>
<dbReference type="AlphaFoldDB" id="A0A0E9MQ23"/>
<dbReference type="RefSeq" id="WP_046348354.1">
    <property type="nucleotide sequence ID" value="NZ_BBWU01000033.1"/>
</dbReference>
<dbReference type="EMBL" id="BBWU01000033">
    <property type="protein sequence ID" value="GAO39526.1"/>
    <property type="molecule type" value="Genomic_DNA"/>
</dbReference>
<comment type="caution">
    <text evidence="1">The sequence shown here is derived from an EMBL/GenBank/DDBJ whole genome shotgun (WGS) entry which is preliminary data.</text>
</comment>
<name>A0A0E9MQ23_9SPHN</name>
<evidence type="ECO:0000313" key="2">
    <source>
        <dbReference type="Proteomes" id="UP000033202"/>
    </source>
</evidence>
<keyword evidence="2" id="KW-1185">Reference proteome</keyword>
<accession>A0A0E9MQ23</accession>